<accession>G4T5E9</accession>
<protein>
    <submittedName>
        <fullName evidence="3">Uncharacterized protein</fullName>
    </submittedName>
</protein>
<sequence length="257" mass="29807">MSRNTPVLGTAALQNPATQRLNITKSTCTDFSVFKDVMREYRRLDDTITMRMNRNGALFRDSARTSGSRTSASSSYATSNDDSEACLYFWKQLVANWKARSEIIDYCVEVLDTRLEEKERSLNSLVDQARARGAGPNLFEPKMPDEDRWRGPTNEFYRANSSSSPLPSVPATQNDQSSLSTRELQDIERRRREKETDVRASLYEERVKKDLMNNEKTVEAIVRRRSYEAFRSRCKFFEPPTPDPWWDRVTSDRQSRT</sequence>
<dbReference type="PANTHER" id="PTHR31905">
    <property type="entry name" value="COILED-COIL DOMAIN-CONTAINING PROTEIN 58"/>
    <property type="match status" value="1"/>
</dbReference>
<dbReference type="STRING" id="1109443.G4T5E9"/>
<proteinExistence type="inferred from homology"/>
<dbReference type="AlphaFoldDB" id="G4T5E9"/>
<evidence type="ECO:0000256" key="1">
    <source>
        <dbReference type="ARBA" id="ARBA00024204"/>
    </source>
</evidence>
<feature type="compositionally biased region" description="Basic and acidic residues" evidence="2">
    <location>
        <begin position="183"/>
        <end position="192"/>
    </location>
</feature>
<reference evidence="3 4" key="1">
    <citation type="journal article" date="2011" name="PLoS Pathog.">
        <title>Endophytic Life Strategies Decoded by Genome and Transcriptome Analyses of the Mutualistic Root Symbiont Piriformospora indica.</title>
        <authorList>
            <person name="Zuccaro A."/>
            <person name="Lahrmann U."/>
            <person name="Guldener U."/>
            <person name="Langen G."/>
            <person name="Pfiffi S."/>
            <person name="Biedenkopf D."/>
            <person name="Wong P."/>
            <person name="Samans B."/>
            <person name="Grimm C."/>
            <person name="Basiewicz M."/>
            <person name="Murat C."/>
            <person name="Martin F."/>
            <person name="Kogel K.H."/>
        </authorList>
    </citation>
    <scope>NUCLEOTIDE SEQUENCE [LARGE SCALE GENOMIC DNA]</scope>
    <source>
        <strain evidence="3 4">DSM 11827</strain>
    </source>
</reference>
<dbReference type="InParanoid" id="G4T5E9"/>
<dbReference type="OMA" id="WIGREEV"/>
<organism evidence="3 4">
    <name type="scientific">Serendipita indica (strain DSM 11827)</name>
    <name type="common">Root endophyte fungus</name>
    <name type="synonym">Piriformospora indica</name>
    <dbReference type="NCBI Taxonomy" id="1109443"/>
    <lineage>
        <taxon>Eukaryota</taxon>
        <taxon>Fungi</taxon>
        <taxon>Dikarya</taxon>
        <taxon>Basidiomycota</taxon>
        <taxon>Agaricomycotina</taxon>
        <taxon>Agaricomycetes</taxon>
        <taxon>Sebacinales</taxon>
        <taxon>Serendipitaceae</taxon>
        <taxon>Serendipita</taxon>
    </lineage>
</organism>
<dbReference type="eggNOG" id="KOG4613">
    <property type="taxonomic scope" value="Eukaryota"/>
</dbReference>
<dbReference type="Pfam" id="PF09774">
    <property type="entry name" value="MIX23"/>
    <property type="match status" value="1"/>
</dbReference>
<dbReference type="InterPro" id="IPR019171">
    <property type="entry name" value="MIX23"/>
</dbReference>
<dbReference type="GO" id="GO:0005758">
    <property type="term" value="C:mitochondrial intermembrane space"/>
    <property type="evidence" value="ECO:0007669"/>
    <property type="project" value="InterPro"/>
</dbReference>
<name>G4T5E9_SERID</name>
<comment type="similarity">
    <text evidence="1">Belongs to the MIX23 family.</text>
</comment>
<feature type="compositionally biased region" description="Polar residues" evidence="2">
    <location>
        <begin position="159"/>
        <end position="182"/>
    </location>
</feature>
<dbReference type="PANTHER" id="PTHR31905:SF2">
    <property type="entry name" value="PROTEIN MIX23"/>
    <property type="match status" value="1"/>
</dbReference>
<gene>
    <name evidence="3" type="ORF">PIIN_00227</name>
</gene>
<evidence type="ECO:0000256" key="2">
    <source>
        <dbReference type="SAM" id="MobiDB-lite"/>
    </source>
</evidence>
<feature type="region of interest" description="Disordered" evidence="2">
    <location>
        <begin position="133"/>
        <end position="192"/>
    </location>
</feature>
<comment type="caution">
    <text evidence="3">The sequence shown here is derived from an EMBL/GenBank/DDBJ whole genome shotgun (WGS) entry which is preliminary data.</text>
</comment>
<keyword evidence="4" id="KW-1185">Reference proteome</keyword>
<dbReference type="OrthoDB" id="5593818at2759"/>
<dbReference type="HOGENOM" id="CLU_090093_0_0_1"/>
<dbReference type="EMBL" id="CAFZ01000003">
    <property type="protein sequence ID" value="CCA66543.1"/>
    <property type="molecule type" value="Genomic_DNA"/>
</dbReference>
<evidence type="ECO:0000313" key="4">
    <source>
        <dbReference type="Proteomes" id="UP000007148"/>
    </source>
</evidence>
<evidence type="ECO:0000313" key="3">
    <source>
        <dbReference type="EMBL" id="CCA66543.1"/>
    </source>
</evidence>
<dbReference type="Proteomes" id="UP000007148">
    <property type="component" value="Unassembled WGS sequence"/>
</dbReference>